<dbReference type="EMBL" id="PELY01000141">
    <property type="protein sequence ID" value="RTH26548.1"/>
    <property type="molecule type" value="Genomic_DNA"/>
</dbReference>
<dbReference type="EMBL" id="PELR01000035">
    <property type="protein sequence ID" value="RTH06421.1"/>
    <property type="molecule type" value="Genomic_DNA"/>
</dbReference>
<sequence>MRLLLLLVVVFGMVFWFLRPPPRPLPTEGVRLKGVEFYLFPEEEAVEWRFTAQEMVEEGGGFRIQGGLKGERYVEDRLDLRLFAPEVAVEPGDNLRAPFARVEILKGCFRLQLSAPGRGEVLIRQKEGFFAPWVRIEAPNLRGEAQGFRSDFGMERIEAESPRFEFPAGGTFGPCTVEGGSS</sequence>
<evidence type="ECO:0000313" key="5">
    <source>
        <dbReference type="Proteomes" id="UP000286910"/>
    </source>
</evidence>
<proteinExistence type="predicted"/>
<evidence type="ECO:0000313" key="8">
    <source>
        <dbReference type="Proteomes" id="UP000288347"/>
    </source>
</evidence>
<dbReference type="EMBL" id="PELV01000035">
    <property type="protein sequence ID" value="RTH20733.1"/>
    <property type="molecule type" value="Genomic_DNA"/>
</dbReference>
<evidence type="ECO:0008006" key="9">
    <source>
        <dbReference type="Google" id="ProtNLM"/>
    </source>
</evidence>
<evidence type="ECO:0000313" key="4">
    <source>
        <dbReference type="EMBL" id="RTH98700.1"/>
    </source>
</evidence>
<protein>
    <recommendedName>
        <fullName evidence="9">LPS export ABC transporter periplasmic protein LptC</fullName>
    </recommendedName>
</protein>
<dbReference type="Proteomes" id="UP000286910">
    <property type="component" value="Unassembled WGS sequence"/>
</dbReference>
<dbReference type="Proteomes" id="UP000287306">
    <property type="component" value="Unassembled WGS sequence"/>
</dbReference>
<dbReference type="AlphaFoldDB" id="A0A430RP47"/>
<dbReference type="EMBL" id="PEMH01000346">
    <property type="protein sequence ID" value="RTH98700.1"/>
    <property type="molecule type" value="Genomic_DNA"/>
</dbReference>
<reference evidence="5 6" key="1">
    <citation type="journal article" date="2019" name="Extremophiles">
        <title>Biogeography of thermophiles and predominance of Thermus scotoductus in domestic water heaters.</title>
        <authorList>
            <person name="Wilpiszeski R.L."/>
            <person name="Zhang Z."/>
            <person name="House C.H."/>
        </authorList>
    </citation>
    <scope>NUCLEOTIDE SEQUENCE [LARGE SCALE GENOMIC DNA]</scope>
    <source>
        <strain evidence="4 8">16_S16</strain>
        <strain evidence="3 6">25_S25</strain>
        <strain evidence="2 7">28_S28</strain>
        <strain evidence="1 5">32_S32</strain>
    </source>
</reference>
<dbReference type="Proteomes" id="UP000287439">
    <property type="component" value="Unassembled WGS sequence"/>
</dbReference>
<evidence type="ECO:0000313" key="3">
    <source>
        <dbReference type="EMBL" id="RTH26548.1"/>
    </source>
</evidence>
<evidence type="ECO:0000313" key="1">
    <source>
        <dbReference type="EMBL" id="RTH06421.1"/>
    </source>
</evidence>
<organism evidence="2 7">
    <name type="scientific">Thermus scotoductus</name>
    <dbReference type="NCBI Taxonomy" id="37636"/>
    <lineage>
        <taxon>Bacteria</taxon>
        <taxon>Thermotogati</taxon>
        <taxon>Deinococcota</taxon>
        <taxon>Deinococci</taxon>
        <taxon>Thermales</taxon>
        <taxon>Thermaceae</taxon>
        <taxon>Thermus</taxon>
    </lineage>
</organism>
<accession>A0A430RP47</accession>
<evidence type="ECO:0000313" key="7">
    <source>
        <dbReference type="Proteomes" id="UP000287439"/>
    </source>
</evidence>
<comment type="caution">
    <text evidence="2">The sequence shown here is derived from an EMBL/GenBank/DDBJ whole genome shotgun (WGS) entry which is preliminary data.</text>
</comment>
<name>A0A430RP47_THESC</name>
<evidence type="ECO:0000313" key="6">
    <source>
        <dbReference type="Proteomes" id="UP000287306"/>
    </source>
</evidence>
<dbReference type="Proteomes" id="UP000288347">
    <property type="component" value="Unassembled WGS sequence"/>
</dbReference>
<gene>
    <name evidence="4" type="ORF">CSW29_09165</name>
    <name evidence="3" type="ORF">CSW38_05700</name>
    <name evidence="2" type="ORF">CSW41_01645</name>
    <name evidence="1" type="ORF">CSW45_01775</name>
</gene>
<evidence type="ECO:0000313" key="2">
    <source>
        <dbReference type="EMBL" id="RTH20733.1"/>
    </source>
</evidence>